<sequence length="193" mass="21289">MVASKTLVSSSFSRQALLLRPASPVSERPLTYLNYPRPLNVSLTAIHQKKDGKMGRIKLGKSRDLVKKKTPSFSMEFLGDSPVSRDAIEGGRIVMARLKDGLSARPNGEKGETLAVAQCPGCKVKAMLKDEGKMLSVTYEPKNTSDFCRHGLKDKPKGVYCSYMKSALDKAHFEFNEAVYRSSKGERSGDKVQ</sequence>
<protein>
    <submittedName>
        <fullName evidence="1">Uncharacterized protein</fullName>
    </submittedName>
</protein>
<dbReference type="EMBL" id="JACDXX010000028">
    <property type="protein sequence ID" value="MCB5412098.1"/>
    <property type="molecule type" value="Genomic_DNA"/>
</dbReference>
<gene>
    <name evidence="1" type="ORF">H0485_19140</name>
</gene>
<name>A0ABS8CRT4_9RHOB</name>
<dbReference type="RefSeq" id="WP_226937526.1">
    <property type="nucleotide sequence ID" value="NZ_JACDXX010000028.1"/>
</dbReference>
<reference evidence="1 2" key="1">
    <citation type="submission" date="2020-07" db="EMBL/GenBank/DDBJ databases">
        <title>Pseudogemmobacter sp. nov., isolated from poultry manure in Taiwan.</title>
        <authorList>
            <person name="Lin S.-Y."/>
            <person name="Tang Y.-S."/>
            <person name="Young C.-C."/>
        </authorList>
    </citation>
    <scope>NUCLEOTIDE SEQUENCE [LARGE SCALE GENOMIC DNA]</scope>
    <source>
        <strain evidence="1 2">CC-YST710</strain>
    </source>
</reference>
<keyword evidence="2" id="KW-1185">Reference proteome</keyword>
<dbReference type="Proteomes" id="UP001198571">
    <property type="component" value="Unassembled WGS sequence"/>
</dbReference>
<organism evidence="1 2">
    <name type="scientific">Pseudogemmobacter faecipullorum</name>
    <dbReference type="NCBI Taxonomy" id="2755041"/>
    <lineage>
        <taxon>Bacteria</taxon>
        <taxon>Pseudomonadati</taxon>
        <taxon>Pseudomonadota</taxon>
        <taxon>Alphaproteobacteria</taxon>
        <taxon>Rhodobacterales</taxon>
        <taxon>Paracoccaceae</taxon>
        <taxon>Pseudogemmobacter</taxon>
    </lineage>
</organism>
<evidence type="ECO:0000313" key="2">
    <source>
        <dbReference type="Proteomes" id="UP001198571"/>
    </source>
</evidence>
<evidence type="ECO:0000313" key="1">
    <source>
        <dbReference type="EMBL" id="MCB5412098.1"/>
    </source>
</evidence>
<proteinExistence type="predicted"/>
<accession>A0ABS8CRT4</accession>
<comment type="caution">
    <text evidence="1">The sequence shown here is derived from an EMBL/GenBank/DDBJ whole genome shotgun (WGS) entry which is preliminary data.</text>
</comment>